<dbReference type="InterPro" id="IPR036894">
    <property type="entry name" value="YbaB-like_sf"/>
</dbReference>
<keyword evidence="2" id="KW-1185">Reference proteome</keyword>
<dbReference type="Proteomes" id="UP000548476">
    <property type="component" value="Unassembled WGS sequence"/>
</dbReference>
<protein>
    <submittedName>
        <fullName evidence="1">DNA-binding protein YbaB</fullName>
    </submittedName>
</protein>
<dbReference type="EMBL" id="JACHGT010000002">
    <property type="protein sequence ID" value="MBB6032930.1"/>
    <property type="molecule type" value="Genomic_DNA"/>
</dbReference>
<dbReference type="Gene3D" id="3.30.1310.10">
    <property type="entry name" value="Nucleoid-associated protein YbaB-like domain"/>
    <property type="match status" value="1"/>
</dbReference>
<evidence type="ECO:0000313" key="1">
    <source>
        <dbReference type="EMBL" id="MBB6032930.1"/>
    </source>
</evidence>
<name>A0A841FLV3_9ACTN</name>
<sequence length="108" mass="11853">MHDSARPEPLDDLTLDLIDDLRSSEFRPSKDVKTTAEQLSQVRFSVDSDDRMVRVHMTAGGTLTGIEFRNNATGRLGEADLAHIVTAAIRQAEKVACTAVKTVAEQKD</sequence>
<keyword evidence="1" id="KW-0238">DNA-binding</keyword>
<dbReference type="InterPro" id="IPR004401">
    <property type="entry name" value="YbaB/EbfC"/>
</dbReference>
<dbReference type="AlphaFoldDB" id="A0A841FLV3"/>
<dbReference type="RefSeq" id="WP_184785857.1">
    <property type="nucleotide sequence ID" value="NZ_BONT01000020.1"/>
</dbReference>
<proteinExistence type="predicted"/>
<comment type="caution">
    <text evidence="1">The sequence shown here is derived from an EMBL/GenBank/DDBJ whole genome shotgun (WGS) entry which is preliminary data.</text>
</comment>
<dbReference type="SUPFAM" id="SSF82607">
    <property type="entry name" value="YbaB-like"/>
    <property type="match status" value="1"/>
</dbReference>
<gene>
    <name evidence="1" type="ORF">HNR73_000777</name>
</gene>
<accession>A0A841FLV3</accession>
<dbReference type="Pfam" id="PF02575">
    <property type="entry name" value="YbaB_DNA_bd"/>
    <property type="match status" value="1"/>
</dbReference>
<evidence type="ECO:0000313" key="2">
    <source>
        <dbReference type="Proteomes" id="UP000548476"/>
    </source>
</evidence>
<dbReference type="GO" id="GO:0003677">
    <property type="term" value="F:DNA binding"/>
    <property type="evidence" value="ECO:0007669"/>
    <property type="project" value="UniProtKB-KW"/>
</dbReference>
<organism evidence="1 2">
    <name type="scientific">Phytomonospora endophytica</name>
    <dbReference type="NCBI Taxonomy" id="714109"/>
    <lineage>
        <taxon>Bacteria</taxon>
        <taxon>Bacillati</taxon>
        <taxon>Actinomycetota</taxon>
        <taxon>Actinomycetes</taxon>
        <taxon>Micromonosporales</taxon>
        <taxon>Micromonosporaceae</taxon>
        <taxon>Phytomonospora</taxon>
    </lineage>
</organism>
<reference evidence="1 2" key="1">
    <citation type="submission" date="2020-08" db="EMBL/GenBank/DDBJ databases">
        <title>Genomic Encyclopedia of Type Strains, Phase IV (KMG-IV): sequencing the most valuable type-strain genomes for metagenomic binning, comparative biology and taxonomic classification.</title>
        <authorList>
            <person name="Goeker M."/>
        </authorList>
    </citation>
    <scope>NUCLEOTIDE SEQUENCE [LARGE SCALE GENOMIC DNA]</scope>
    <source>
        <strain evidence="1 2">YIM 65646</strain>
    </source>
</reference>